<evidence type="ECO:0000313" key="8">
    <source>
        <dbReference type="EMBL" id="EQB03987.1"/>
    </source>
</evidence>
<dbReference type="PANTHER" id="PTHR33508">
    <property type="entry name" value="UPF0056 MEMBRANE PROTEIN YHCE"/>
    <property type="match status" value="1"/>
</dbReference>
<dbReference type="GO" id="GO:0005886">
    <property type="term" value="C:plasma membrane"/>
    <property type="evidence" value="ECO:0007669"/>
    <property type="project" value="UniProtKB-SubCell"/>
</dbReference>
<organism evidence="8 9">
    <name type="scientific">Sphingobium baderi LL03</name>
    <dbReference type="NCBI Taxonomy" id="1114964"/>
    <lineage>
        <taxon>Bacteria</taxon>
        <taxon>Pseudomonadati</taxon>
        <taxon>Pseudomonadota</taxon>
        <taxon>Alphaproteobacteria</taxon>
        <taxon>Sphingomonadales</taxon>
        <taxon>Sphingomonadaceae</taxon>
        <taxon>Sphingobium</taxon>
    </lineage>
</organism>
<comment type="caution">
    <text evidence="7">Lacks conserved residue(s) required for the propagation of feature annotation.</text>
</comment>
<dbReference type="eggNOG" id="COG2095">
    <property type="taxonomic scope" value="Bacteria"/>
</dbReference>
<accession>T0GTH7</accession>
<keyword evidence="9" id="KW-1185">Reference proteome</keyword>
<reference evidence="8 9" key="1">
    <citation type="journal article" date="2013" name="Genome Announc.">
        <title>Draft Genome Sequence of a Hexachlorocyclohexane-Degrading Bacterium, Sphingobium baderi Strain LL03T.</title>
        <authorList>
            <person name="Kaur J."/>
            <person name="Verma H."/>
            <person name="Tripathi C."/>
            <person name="Khurana J.P."/>
            <person name="Lal R."/>
        </authorList>
    </citation>
    <scope>NUCLEOTIDE SEQUENCE [LARGE SCALE GENOMIC DNA]</scope>
    <source>
        <strain evidence="8 9">LL03</strain>
    </source>
</reference>
<dbReference type="Pfam" id="PF01914">
    <property type="entry name" value="MarC"/>
    <property type="match status" value="1"/>
</dbReference>
<evidence type="ECO:0000256" key="6">
    <source>
        <dbReference type="ARBA" id="ARBA00023136"/>
    </source>
</evidence>
<protein>
    <recommendedName>
        <fullName evidence="7">UPF0056 membrane protein</fullName>
    </recommendedName>
</protein>
<comment type="subcellular location">
    <subcellularLocation>
        <location evidence="1 7">Cell membrane</location>
        <topology evidence="1 7">Multi-pass membrane protein</topology>
    </subcellularLocation>
</comment>
<dbReference type="PATRIC" id="fig|1114964.3.peg.904"/>
<comment type="similarity">
    <text evidence="2 7">Belongs to the UPF0056 (MarC) family.</text>
</comment>
<feature type="transmembrane region" description="Helical" evidence="7">
    <location>
        <begin position="26"/>
        <end position="49"/>
    </location>
</feature>
<evidence type="ECO:0000256" key="1">
    <source>
        <dbReference type="ARBA" id="ARBA00004651"/>
    </source>
</evidence>
<dbReference type="Proteomes" id="UP000015524">
    <property type="component" value="Unassembled WGS sequence"/>
</dbReference>
<feature type="transmembrane region" description="Helical" evidence="7">
    <location>
        <begin position="133"/>
        <end position="156"/>
    </location>
</feature>
<evidence type="ECO:0000313" key="9">
    <source>
        <dbReference type="Proteomes" id="UP000015524"/>
    </source>
</evidence>
<evidence type="ECO:0000256" key="2">
    <source>
        <dbReference type="ARBA" id="ARBA00009784"/>
    </source>
</evidence>
<feature type="transmembrane region" description="Helical" evidence="7">
    <location>
        <begin position="61"/>
        <end position="87"/>
    </location>
</feature>
<dbReference type="NCBIfam" id="TIGR00427">
    <property type="entry name" value="NAAT family transporter"/>
    <property type="match status" value="1"/>
</dbReference>
<proteinExistence type="inferred from homology"/>
<name>T0GTH7_9SPHN</name>
<dbReference type="InterPro" id="IPR002771">
    <property type="entry name" value="Multi_antbiot-R_MarC"/>
</dbReference>
<dbReference type="PANTHER" id="PTHR33508:SF1">
    <property type="entry name" value="UPF0056 MEMBRANE PROTEIN YHCE"/>
    <property type="match status" value="1"/>
</dbReference>
<evidence type="ECO:0000256" key="4">
    <source>
        <dbReference type="ARBA" id="ARBA00022692"/>
    </source>
</evidence>
<feature type="transmembrane region" description="Helical" evidence="7">
    <location>
        <begin position="93"/>
        <end position="112"/>
    </location>
</feature>
<feature type="transmembrane region" description="Helical" evidence="7">
    <location>
        <begin position="162"/>
        <end position="183"/>
    </location>
</feature>
<evidence type="ECO:0000256" key="3">
    <source>
        <dbReference type="ARBA" id="ARBA00022475"/>
    </source>
</evidence>
<keyword evidence="6 7" id="KW-0472">Membrane</keyword>
<dbReference type="AlphaFoldDB" id="T0GTH7"/>
<comment type="caution">
    <text evidence="8">The sequence shown here is derived from an EMBL/GenBank/DDBJ whole genome shotgun (WGS) entry which is preliminary data.</text>
</comment>
<gene>
    <name evidence="8" type="ORF">L485_04700</name>
</gene>
<keyword evidence="3" id="KW-1003">Cell membrane</keyword>
<dbReference type="EMBL" id="ATIB01000036">
    <property type="protein sequence ID" value="EQB03987.1"/>
    <property type="molecule type" value="Genomic_DNA"/>
</dbReference>
<sequence>MDLIGARSARRSSAIPLDIMHAVPSILSSFVTLFVMIGPVETAVVFASLTAGVHRGDRRSLALRSVMIAGLVLLLFAIGGAFVLSLLDISLPAFRVAGGLLLFLQALTLTFSSPGLSSLNEREKQDAERPGDIAVFPLAFPLIAGPGSLAAAVLVMGRTAGWIEAAGVIAMILVCLLLTFGAMRAAERLIALLG</sequence>
<keyword evidence="4 7" id="KW-0812">Transmembrane</keyword>
<evidence type="ECO:0000256" key="5">
    <source>
        <dbReference type="ARBA" id="ARBA00022989"/>
    </source>
</evidence>
<keyword evidence="5 7" id="KW-1133">Transmembrane helix</keyword>
<evidence type="ECO:0000256" key="7">
    <source>
        <dbReference type="RuleBase" id="RU362048"/>
    </source>
</evidence>